<dbReference type="AlphaFoldDB" id="A0A8J6B7E7"/>
<comment type="caution">
    <text evidence="1">The sequence shown here is derived from an EMBL/GenBank/DDBJ whole genome shotgun (WGS) entry which is preliminary data.</text>
</comment>
<reference evidence="1" key="1">
    <citation type="submission" date="2021-05" db="EMBL/GenBank/DDBJ databases">
        <title>A free-living protist that lacks canonical eukaryotic 1 DNA replication and segregation systems.</title>
        <authorList>
            <person name="Salas-Leiva D.E."/>
            <person name="Tromer E.C."/>
            <person name="Curtis B.A."/>
            <person name="Jerlstrom-Hultqvist J."/>
            <person name="Kolisko M."/>
            <person name="Yi Z."/>
            <person name="Salas-Leiva J.S."/>
            <person name="Gallot-Lavallee L."/>
            <person name="Kops G.J.P.L."/>
            <person name="Archibald J.M."/>
            <person name="Simpson A.G.B."/>
            <person name="Roger A.J."/>
        </authorList>
    </citation>
    <scope>NUCLEOTIDE SEQUENCE</scope>
    <source>
        <strain evidence="1">BICM</strain>
    </source>
</reference>
<organism evidence="1 2">
    <name type="scientific">Carpediemonas membranifera</name>
    <dbReference type="NCBI Taxonomy" id="201153"/>
    <lineage>
        <taxon>Eukaryota</taxon>
        <taxon>Metamonada</taxon>
        <taxon>Carpediemonas-like organisms</taxon>
        <taxon>Carpediemonas</taxon>
    </lineage>
</organism>
<name>A0A8J6B7E7_9EUKA</name>
<keyword evidence="2" id="KW-1185">Reference proteome</keyword>
<evidence type="ECO:0000313" key="2">
    <source>
        <dbReference type="Proteomes" id="UP000717585"/>
    </source>
</evidence>
<sequence>MDKAAQPRDSAALDIEQALISAFRLSVAITSSISGDIPSLLRHAFSRHFNKVLPTGRDAETTNASESSVDLEALQDTLSRIPPLAPTAQVLLDRARSILADGLLLSMNVELAEGQELPVALHTLLQGTLWAILMDAGANPDLEDRLLRRYQKRCPDFIEMHDKIRRILTPEAKCLKDGESYQFNDIDRCYHHRMYMGRLFMLHTDWDWALTRARMPRALEVYSYWGTHIARTPKGLWGWGDNHSNQRGFESAAGGAVDPTRLTFPACPKVAELEASLPPWEKHRMVTDVSMEGGRTFILTPVGTVMACKEENRFHPVAVPAGFVPDHIMHVNWTVILSMGDRQMISGFNHDGLLGLGHDDELTGFEELPFRVDRVVPADSFNVFFSGRQLLFAGEVPKTIAQSGLPPGYDADEECVAATPLRFPERVKGFFCDDYLLVWVTEGRTHLHDGDAQYSVLFEAKALSKTAVSLCRKSTDMWFRVTGVSSGVAKLVECEAPDDCDIFAILSVDLDAWEGGA</sequence>
<proteinExistence type="predicted"/>
<dbReference type="InterPro" id="IPR009091">
    <property type="entry name" value="RCC1/BLIP-II"/>
</dbReference>
<dbReference type="Proteomes" id="UP000717585">
    <property type="component" value="Unassembled WGS sequence"/>
</dbReference>
<gene>
    <name evidence="1" type="ORF">J8273_1097</name>
</gene>
<protein>
    <submittedName>
        <fullName evidence="1">Uncharacterized protein</fullName>
    </submittedName>
</protein>
<evidence type="ECO:0000313" key="1">
    <source>
        <dbReference type="EMBL" id="KAG9397188.1"/>
    </source>
</evidence>
<accession>A0A8J6B7E7</accession>
<dbReference type="SUPFAM" id="SSF50985">
    <property type="entry name" value="RCC1/BLIP-II"/>
    <property type="match status" value="1"/>
</dbReference>
<dbReference type="EMBL" id="JAHDYR010000003">
    <property type="protein sequence ID" value="KAG9397188.1"/>
    <property type="molecule type" value="Genomic_DNA"/>
</dbReference>